<organism evidence="1 2">
    <name type="scientific">Persicobacter psychrovividus</name>
    <dbReference type="NCBI Taxonomy" id="387638"/>
    <lineage>
        <taxon>Bacteria</taxon>
        <taxon>Pseudomonadati</taxon>
        <taxon>Bacteroidota</taxon>
        <taxon>Cytophagia</taxon>
        <taxon>Cytophagales</taxon>
        <taxon>Persicobacteraceae</taxon>
        <taxon>Persicobacter</taxon>
    </lineage>
</organism>
<evidence type="ECO:0000313" key="1">
    <source>
        <dbReference type="EMBL" id="BDD01381.1"/>
    </source>
</evidence>
<geneLocation type="plasmid" evidence="1 2">
    <name>pPP2</name>
</geneLocation>
<keyword evidence="2" id="KW-1185">Reference proteome</keyword>
<keyword evidence="1" id="KW-0614">Plasmid</keyword>
<sequence>MPKINSPSIFLTKIPVVVEAILVIETSEAYEFAPLLSIKFSITVSPKHSYRWIAIYNSR</sequence>
<reference evidence="1 2" key="1">
    <citation type="submission" date="2021-12" db="EMBL/GenBank/DDBJ databases">
        <title>Genome sequencing of bacteria with rrn-lacking chromosome and rrn-plasmid.</title>
        <authorList>
            <person name="Anda M."/>
            <person name="Iwasaki W."/>
        </authorList>
    </citation>
    <scope>NUCLEOTIDE SEQUENCE [LARGE SCALE GENOMIC DNA]</scope>
    <source>
        <strain evidence="1 2">NBRC 101262</strain>
        <plasmid evidence="1 2">pPP2</plasmid>
    </source>
</reference>
<proteinExistence type="predicted"/>
<dbReference type="Proteomes" id="UP001354989">
    <property type="component" value="Plasmid pPP2"/>
</dbReference>
<protein>
    <submittedName>
        <fullName evidence="1">Uncharacterized protein</fullName>
    </submittedName>
</protein>
<gene>
    <name evidence="1" type="ORF">PEPS_36610</name>
</gene>
<name>A0ABN6LDU3_9BACT</name>
<accession>A0ABN6LDU3</accession>
<evidence type="ECO:0000313" key="2">
    <source>
        <dbReference type="Proteomes" id="UP001354989"/>
    </source>
</evidence>
<dbReference type="EMBL" id="AP025294">
    <property type="protein sequence ID" value="BDD01381.1"/>
    <property type="molecule type" value="Genomic_DNA"/>
</dbReference>